<keyword evidence="1" id="KW-0732">Signal</keyword>
<dbReference type="KEGG" id="pbv:AR543_06070"/>
<organism evidence="3 4">
    <name type="scientific">Paenibacillus bovis</name>
    <dbReference type="NCBI Taxonomy" id="1616788"/>
    <lineage>
        <taxon>Bacteria</taxon>
        <taxon>Bacillati</taxon>
        <taxon>Bacillota</taxon>
        <taxon>Bacilli</taxon>
        <taxon>Bacillales</taxon>
        <taxon>Paenibacillaceae</taxon>
        <taxon>Paenibacillus</taxon>
    </lineage>
</organism>
<dbReference type="OrthoDB" id="9778320at2"/>
<reference evidence="3 4" key="2">
    <citation type="journal article" date="2016" name="Int. J. Syst. Evol. Microbiol.">
        <title>Paenibacillus bovis sp. nov., isolated from raw yak (Bos grunniens) milk.</title>
        <authorList>
            <person name="Gao C."/>
            <person name="Han J."/>
            <person name="Liu Z."/>
            <person name="Xu X."/>
            <person name="Hang F."/>
            <person name="Wu Z."/>
        </authorList>
    </citation>
    <scope>NUCLEOTIDE SEQUENCE [LARGE SCALE GENOMIC DNA]</scope>
    <source>
        <strain evidence="3 4">BD3526</strain>
    </source>
</reference>
<dbReference type="GO" id="GO:0005975">
    <property type="term" value="P:carbohydrate metabolic process"/>
    <property type="evidence" value="ECO:0007669"/>
    <property type="project" value="InterPro"/>
</dbReference>
<protein>
    <recommendedName>
        <fullName evidence="2">NodB homology domain-containing protein</fullName>
    </recommendedName>
</protein>
<dbReference type="Proteomes" id="UP000078148">
    <property type="component" value="Chromosome"/>
</dbReference>
<gene>
    <name evidence="3" type="ORF">AR543_06070</name>
</gene>
<dbReference type="Pfam" id="PF01522">
    <property type="entry name" value="Polysacc_deac_1"/>
    <property type="match status" value="1"/>
</dbReference>
<evidence type="ECO:0000313" key="4">
    <source>
        <dbReference type="Proteomes" id="UP000078148"/>
    </source>
</evidence>
<evidence type="ECO:0000313" key="3">
    <source>
        <dbReference type="EMBL" id="ANF95608.1"/>
    </source>
</evidence>
<sequence>MRKPWKKYSIALLAVLLVVYVLGVNFPHSSVLAHKICSSWVAAKNEVFYYEHYNQLDDHNVALAADYVAPQGTADKVPVLMYHYIVPQKYNTEPNNNSIINLESFEQDMKYLHDHNYHTATLQQLEQYVNEQITLPENTVVISFDDGYQNNIIYAYPIMKKYGFHATMFVVGSKIQEKTQKFNPSRTSYVSRAEMKASADVFEYNSHTYDLHFKAPLHCGDDYAAGMDPDRFMADDHIMREQAGINTPYFAYPFGDFRMQMIYALKQSGYRMAFTVHQGFVRPGDDPLKLKRLTVISSTNIGELLHLEHDPDGSAPVAF</sequence>
<dbReference type="InterPro" id="IPR002509">
    <property type="entry name" value="NODB_dom"/>
</dbReference>
<dbReference type="InterPro" id="IPR051398">
    <property type="entry name" value="Polysacch_Deacetylase"/>
</dbReference>
<dbReference type="AlphaFoldDB" id="A0A172ZDC0"/>
<dbReference type="PANTHER" id="PTHR34216:SF13">
    <property type="entry name" value="XYLANASE_CHITIN DEACETYLASE"/>
    <property type="match status" value="1"/>
</dbReference>
<dbReference type="STRING" id="1616788.AR543_06070"/>
<dbReference type="PANTHER" id="PTHR34216">
    <property type="match status" value="1"/>
</dbReference>
<reference evidence="4" key="1">
    <citation type="submission" date="2015-10" db="EMBL/GenBank/DDBJ databases">
        <title>Genome of Paenibacillus bovis sp. nov.</title>
        <authorList>
            <person name="Wu Z."/>
            <person name="Gao C."/>
            <person name="Liu Z."/>
            <person name="Zheng H."/>
        </authorList>
    </citation>
    <scope>NUCLEOTIDE SEQUENCE [LARGE SCALE GENOMIC DNA]</scope>
    <source>
        <strain evidence="4">BD3526</strain>
    </source>
</reference>
<dbReference type="InterPro" id="IPR011330">
    <property type="entry name" value="Glyco_hydro/deAcase_b/a-brl"/>
</dbReference>
<evidence type="ECO:0000256" key="1">
    <source>
        <dbReference type="ARBA" id="ARBA00022729"/>
    </source>
</evidence>
<dbReference type="PROSITE" id="PS51677">
    <property type="entry name" value="NODB"/>
    <property type="match status" value="1"/>
</dbReference>
<accession>A0A172ZDC0</accession>
<dbReference type="RefSeq" id="WP_060532691.1">
    <property type="nucleotide sequence ID" value="NZ_CP013023.1"/>
</dbReference>
<dbReference type="EMBL" id="CP013023">
    <property type="protein sequence ID" value="ANF95608.1"/>
    <property type="molecule type" value="Genomic_DNA"/>
</dbReference>
<name>A0A172ZDC0_9BACL</name>
<feature type="domain" description="NodB homology" evidence="2">
    <location>
        <begin position="138"/>
        <end position="319"/>
    </location>
</feature>
<dbReference type="Gene3D" id="3.20.20.370">
    <property type="entry name" value="Glycoside hydrolase/deacetylase"/>
    <property type="match status" value="1"/>
</dbReference>
<evidence type="ECO:0000259" key="2">
    <source>
        <dbReference type="PROSITE" id="PS51677"/>
    </source>
</evidence>
<proteinExistence type="predicted"/>
<keyword evidence="4" id="KW-1185">Reference proteome</keyword>
<dbReference type="GO" id="GO:0016810">
    <property type="term" value="F:hydrolase activity, acting on carbon-nitrogen (but not peptide) bonds"/>
    <property type="evidence" value="ECO:0007669"/>
    <property type="project" value="InterPro"/>
</dbReference>
<dbReference type="SUPFAM" id="SSF88713">
    <property type="entry name" value="Glycoside hydrolase/deacetylase"/>
    <property type="match status" value="1"/>
</dbReference>